<organism evidence="2 3">
    <name type="scientific">Haloechinothrix salitolerans</name>
    <dbReference type="NCBI Taxonomy" id="926830"/>
    <lineage>
        <taxon>Bacteria</taxon>
        <taxon>Bacillati</taxon>
        <taxon>Actinomycetota</taxon>
        <taxon>Actinomycetes</taxon>
        <taxon>Pseudonocardiales</taxon>
        <taxon>Pseudonocardiaceae</taxon>
        <taxon>Haloechinothrix</taxon>
    </lineage>
</organism>
<keyword evidence="3" id="KW-1185">Reference proteome</keyword>
<name>A0ABW2C653_9PSEU</name>
<comment type="caution">
    <text evidence="2">The sequence shown here is derived from an EMBL/GenBank/DDBJ whole genome shotgun (WGS) entry which is preliminary data.</text>
</comment>
<dbReference type="RefSeq" id="WP_345404878.1">
    <property type="nucleotide sequence ID" value="NZ_BAABLA010000119.1"/>
</dbReference>
<feature type="domain" description="FeoB-type G" evidence="1">
    <location>
        <begin position="46"/>
        <end position="208"/>
    </location>
</feature>
<dbReference type="Gene3D" id="3.40.50.300">
    <property type="entry name" value="P-loop containing nucleotide triphosphate hydrolases"/>
    <property type="match status" value="1"/>
</dbReference>
<gene>
    <name evidence="2" type="ORF">ACFQGD_26200</name>
</gene>
<dbReference type="Proteomes" id="UP001596337">
    <property type="component" value="Unassembled WGS sequence"/>
</dbReference>
<evidence type="ECO:0000259" key="1">
    <source>
        <dbReference type="PROSITE" id="PS51711"/>
    </source>
</evidence>
<dbReference type="PROSITE" id="PS51711">
    <property type="entry name" value="G_FEOB"/>
    <property type="match status" value="1"/>
</dbReference>
<reference evidence="3" key="1">
    <citation type="journal article" date="2019" name="Int. J. Syst. Evol. Microbiol.">
        <title>The Global Catalogue of Microorganisms (GCM) 10K type strain sequencing project: providing services to taxonomists for standard genome sequencing and annotation.</title>
        <authorList>
            <consortium name="The Broad Institute Genomics Platform"/>
            <consortium name="The Broad Institute Genome Sequencing Center for Infectious Disease"/>
            <person name="Wu L."/>
            <person name="Ma J."/>
        </authorList>
    </citation>
    <scope>NUCLEOTIDE SEQUENCE [LARGE SCALE GENOMIC DNA]</scope>
    <source>
        <strain evidence="3">KCTC 32255</strain>
    </source>
</reference>
<proteinExistence type="predicted"/>
<dbReference type="SUPFAM" id="SSF52540">
    <property type="entry name" value="P-loop containing nucleoside triphosphate hydrolases"/>
    <property type="match status" value="1"/>
</dbReference>
<evidence type="ECO:0000313" key="2">
    <source>
        <dbReference type="EMBL" id="MFC6870628.1"/>
    </source>
</evidence>
<dbReference type="Pfam" id="PF17910">
    <property type="entry name" value="FeoB_Cyto"/>
    <property type="match status" value="1"/>
</dbReference>
<dbReference type="InterPro" id="IPR006073">
    <property type="entry name" value="GTP-bd"/>
</dbReference>
<dbReference type="Pfam" id="PF02421">
    <property type="entry name" value="FeoB_N"/>
    <property type="match status" value="1"/>
</dbReference>
<dbReference type="InterPro" id="IPR030389">
    <property type="entry name" value="G_FEOB_dom"/>
</dbReference>
<evidence type="ECO:0000313" key="3">
    <source>
        <dbReference type="Proteomes" id="UP001596337"/>
    </source>
</evidence>
<dbReference type="CDD" id="cd01879">
    <property type="entry name" value="FeoB"/>
    <property type="match status" value="1"/>
</dbReference>
<dbReference type="InterPro" id="IPR027417">
    <property type="entry name" value="P-loop_NTPase"/>
</dbReference>
<accession>A0ABW2C653</accession>
<dbReference type="PANTHER" id="PTHR43185:SF1">
    <property type="entry name" value="FE(2+) TRANSPORTER FEOB"/>
    <property type="match status" value="1"/>
</dbReference>
<protein>
    <submittedName>
        <fullName evidence="2">FeoB small GTPase domain-containing protein</fullName>
    </submittedName>
</protein>
<dbReference type="InterPro" id="IPR050860">
    <property type="entry name" value="FeoB_GTPase"/>
</dbReference>
<dbReference type="Gene3D" id="1.10.287.1770">
    <property type="match status" value="1"/>
</dbReference>
<dbReference type="PANTHER" id="PTHR43185">
    <property type="entry name" value="FERROUS IRON TRANSPORT PROTEIN B"/>
    <property type="match status" value="1"/>
</dbReference>
<dbReference type="InterPro" id="IPR041069">
    <property type="entry name" value="FeoB_Cyto"/>
</dbReference>
<dbReference type="EMBL" id="JBHSXX010000001">
    <property type="protein sequence ID" value="MFC6870628.1"/>
    <property type="molecule type" value="Genomic_DNA"/>
</dbReference>
<dbReference type="PRINTS" id="PR00326">
    <property type="entry name" value="GTP1OBG"/>
</dbReference>
<sequence>MAGAELPTPRADRPDTQGPGLTGCGSCAFANAANLTKLGVDPGRGDYIAAVAGNPNTGKSTVFNALTGLRQHVGNWPGKTVARAEGSFQYRDYRYTLVDLPGTYSLLSTSGDEDIARDFLLFGRPDVTIVVVDATRLERNLNLVLQILQITDRVVVALNLMDEAGRHGITIDVRHLARELGVPVVPTSARNGTGLPELLESVEQVANGTVVTKGVRVQQRDARLERAVSTLARRLADEFPGLDNTRWVALRLLEGDPSIERAVRDGTLGGLGHGARLAGAAEEAS</sequence>